<keyword evidence="2" id="KW-1185">Reference proteome</keyword>
<dbReference type="Proteomes" id="UP000831701">
    <property type="component" value="Chromosome 24"/>
</dbReference>
<sequence length="247" mass="27556">MSGNFLGNCLCSLLGAGVFIAGCTILLVTAFPIVQIAIGAAYMYECPTAPVIPVYVMVSGMLTLLILGLFALPKLLCPAAPGHRIWTVWILSLVLLFLIWFLYGNYQVYSIYPPNYIQNSIDPNIFNNSVSAHTAPDNKLGLTVEEQNQSLSNLNQTWMTDNKQTLKKLMQTLALSNISREQIKGTHPNTTERGVMSEVPYCDRTVYLFAFWTTTLVYVFAGNALLMIICLYAVMTMTDKFLKYFTT</sequence>
<proteinExistence type="predicted"/>
<protein>
    <submittedName>
        <fullName evidence="1">Uncharacterized protein</fullName>
    </submittedName>
</protein>
<reference evidence="1" key="1">
    <citation type="submission" date="2022-04" db="EMBL/GenBank/DDBJ databases">
        <title>Jade perch genome.</title>
        <authorList>
            <person name="Chao B."/>
        </authorList>
    </citation>
    <scope>NUCLEOTIDE SEQUENCE</scope>
    <source>
        <strain evidence="1">CB-2022</strain>
    </source>
</reference>
<evidence type="ECO:0000313" key="1">
    <source>
        <dbReference type="EMBL" id="KAI3351998.1"/>
    </source>
</evidence>
<organism evidence="1 2">
    <name type="scientific">Scortum barcoo</name>
    <name type="common">barcoo grunter</name>
    <dbReference type="NCBI Taxonomy" id="214431"/>
    <lineage>
        <taxon>Eukaryota</taxon>
        <taxon>Metazoa</taxon>
        <taxon>Chordata</taxon>
        <taxon>Craniata</taxon>
        <taxon>Vertebrata</taxon>
        <taxon>Euteleostomi</taxon>
        <taxon>Actinopterygii</taxon>
        <taxon>Neopterygii</taxon>
        <taxon>Teleostei</taxon>
        <taxon>Neoteleostei</taxon>
        <taxon>Acanthomorphata</taxon>
        <taxon>Eupercaria</taxon>
        <taxon>Centrarchiformes</taxon>
        <taxon>Terapontoidei</taxon>
        <taxon>Terapontidae</taxon>
        <taxon>Scortum</taxon>
    </lineage>
</organism>
<gene>
    <name evidence="1" type="ORF">L3Q82_020829</name>
</gene>
<name>A0ACB8VBV2_9TELE</name>
<evidence type="ECO:0000313" key="2">
    <source>
        <dbReference type="Proteomes" id="UP000831701"/>
    </source>
</evidence>
<dbReference type="EMBL" id="CM041554">
    <property type="protein sequence ID" value="KAI3351998.1"/>
    <property type="molecule type" value="Genomic_DNA"/>
</dbReference>
<accession>A0ACB8VBV2</accession>
<comment type="caution">
    <text evidence="1">The sequence shown here is derived from an EMBL/GenBank/DDBJ whole genome shotgun (WGS) entry which is preliminary data.</text>
</comment>